<sequence length="104" mass="11323">MPGGQRDDDLPRHWLSRVRLAGRPGWDNEARARVALEAVRHLAAHADSPEQWDAVIELQRAAFALHEAPSAGIGLEMIVHRFVSASGALDNAWPGGSRTLISIV</sequence>
<proteinExistence type="predicted"/>
<dbReference type="AlphaFoldDB" id="A0A5B2V7K9"/>
<dbReference type="RefSeq" id="WP_149821931.1">
    <property type="nucleotide sequence ID" value="NZ_VUOA01000043.1"/>
</dbReference>
<evidence type="ECO:0000313" key="1">
    <source>
        <dbReference type="EMBL" id="KAA2234796.1"/>
    </source>
</evidence>
<name>A0A5B2V7K9_9HYPH</name>
<organism evidence="1 2">
    <name type="scientific">Salinarimonas soli</name>
    <dbReference type="NCBI Taxonomy" id="1638099"/>
    <lineage>
        <taxon>Bacteria</taxon>
        <taxon>Pseudomonadati</taxon>
        <taxon>Pseudomonadota</taxon>
        <taxon>Alphaproteobacteria</taxon>
        <taxon>Hyphomicrobiales</taxon>
        <taxon>Salinarimonadaceae</taxon>
        <taxon>Salinarimonas</taxon>
    </lineage>
</organism>
<reference evidence="1 2" key="2">
    <citation type="submission" date="2019-09" db="EMBL/GenBank/DDBJ databases">
        <authorList>
            <person name="Jin C."/>
        </authorList>
    </citation>
    <scope>NUCLEOTIDE SEQUENCE [LARGE SCALE GENOMIC DNA]</scope>
    <source>
        <strain evidence="1 2">BN140002</strain>
    </source>
</reference>
<dbReference type="Proteomes" id="UP000323142">
    <property type="component" value="Unassembled WGS sequence"/>
</dbReference>
<evidence type="ECO:0000313" key="2">
    <source>
        <dbReference type="Proteomes" id="UP000323142"/>
    </source>
</evidence>
<comment type="caution">
    <text evidence="1">The sequence shown here is derived from an EMBL/GenBank/DDBJ whole genome shotgun (WGS) entry which is preliminary data.</text>
</comment>
<accession>A0A5B2V7K9</accession>
<gene>
    <name evidence="1" type="ORF">F0L46_22875</name>
</gene>
<reference evidence="1 2" key="1">
    <citation type="submission" date="2019-09" db="EMBL/GenBank/DDBJ databases">
        <title>Salinarimonas rosea gen. nov., sp. nov., a new member of the a-2 subgroup of the Proteobacteria.</title>
        <authorList>
            <person name="Liu J."/>
        </authorList>
    </citation>
    <scope>NUCLEOTIDE SEQUENCE [LARGE SCALE GENOMIC DNA]</scope>
    <source>
        <strain evidence="1 2">BN140002</strain>
    </source>
</reference>
<dbReference type="EMBL" id="VUOA01000043">
    <property type="protein sequence ID" value="KAA2234796.1"/>
    <property type="molecule type" value="Genomic_DNA"/>
</dbReference>
<protein>
    <submittedName>
        <fullName evidence="1">Uncharacterized protein</fullName>
    </submittedName>
</protein>
<keyword evidence="2" id="KW-1185">Reference proteome</keyword>